<evidence type="ECO:0000256" key="8">
    <source>
        <dbReference type="SAM" id="SignalP"/>
    </source>
</evidence>
<name>A0A7X0VIF3_9BACL</name>
<keyword evidence="4 8" id="KW-0732">Signal</keyword>
<dbReference type="InterPro" id="IPR005669">
    <property type="entry name" value="Thiosulph/SO4-bd"/>
</dbReference>
<dbReference type="Gene3D" id="3.40.190.10">
    <property type="entry name" value="Periplasmic binding protein-like II"/>
    <property type="match status" value="2"/>
</dbReference>
<protein>
    <recommendedName>
        <fullName evidence="7">Sulfate-binding protein</fullName>
    </recommendedName>
</protein>
<comment type="function">
    <text evidence="6">This protein specifically binds sulfate and is involved in its transmembrane transport.</text>
</comment>
<dbReference type="AlphaFoldDB" id="A0A7X0VIF3"/>
<comment type="subcellular location">
    <subcellularLocation>
        <location evidence="1">Periplasm</location>
    </subcellularLocation>
</comment>
<evidence type="ECO:0000256" key="4">
    <source>
        <dbReference type="ARBA" id="ARBA00022729"/>
    </source>
</evidence>
<reference evidence="9 10" key="1">
    <citation type="submission" date="2020-08" db="EMBL/GenBank/DDBJ databases">
        <title>Cohnella phylogeny.</title>
        <authorList>
            <person name="Dunlap C."/>
        </authorList>
    </citation>
    <scope>NUCLEOTIDE SEQUENCE [LARGE SCALE GENOMIC DNA]</scope>
    <source>
        <strain evidence="9 10">DSM 28246</strain>
    </source>
</reference>
<evidence type="ECO:0000313" key="10">
    <source>
        <dbReference type="Proteomes" id="UP000547209"/>
    </source>
</evidence>
<dbReference type="GO" id="GO:0042597">
    <property type="term" value="C:periplasmic space"/>
    <property type="evidence" value="ECO:0007669"/>
    <property type="project" value="UniProtKB-SubCell"/>
</dbReference>
<dbReference type="Proteomes" id="UP000547209">
    <property type="component" value="Unassembled WGS sequence"/>
</dbReference>
<organism evidence="9 10">
    <name type="scientific">Cohnella nanjingensis</name>
    <dbReference type="NCBI Taxonomy" id="1387779"/>
    <lineage>
        <taxon>Bacteria</taxon>
        <taxon>Bacillati</taxon>
        <taxon>Bacillota</taxon>
        <taxon>Bacilli</taxon>
        <taxon>Bacillales</taxon>
        <taxon>Paenibacillaceae</taxon>
        <taxon>Cohnella</taxon>
    </lineage>
</organism>
<dbReference type="NCBIfam" id="NF008022">
    <property type="entry name" value="PRK10752.1"/>
    <property type="match status" value="1"/>
</dbReference>
<accession>A0A7X0VIF3</accession>
<dbReference type="Pfam" id="PF13531">
    <property type="entry name" value="SBP_bac_11"/>
    <property type="match status" value="1"/>
</dbReference>
<dbReference type="NCBIfam" id="TIGR00971">
    <property type="entry name" value="3a0106s03"/>
    <property type="match status" value="1"/>
</dbReference>
<feature type="chain" id="PRO_5039533932" description="Sulfate-binding protein" evidence="8">
    <location>
        <begin position="24"/>
        <end position="359"/>
    </location>
</feature>
<gene>
    <name evidence="9" type="ORF">H7C19_31310</name>
</gene>
<proteinExistence type="inferred from homology"/>
<dbReference type="GO" id="GO:1902358">
    <property type="term" value="P:sulfate transmembrane transport"/>
    <property type="evidence" value="ECO:0007669"/>
    <property type="project" value="InterPro"/>
</dbReference>
<evidence type="ECO:0000256" key="3">
    <source>
        <dbReference type="ARBA" id="ARBA00022448"/>
    </source>
</evidence>
<dbReference type="PROSITE" id="PS51257">
    <property type="entry name" value="PROKAR_LIPOPROTEIN"/>
    <property type="match status" value="1"/>
</dbReference>
<sequence length="359" mass="37989">MRKRRTTAASALLALSLTLGACASGDGKPMNASADGEASPSASSDYTKPIVLTGASPDGTAPLFQALNDGFASYWKEKTGQAVTVNQSAASSDKQEAAVNDGRLKADLVTLGIGTDIDAIQAKGLIEEGWQQRYDYNSSPFFTAVAFAVRSGNPKGIKTWDDVAKPGVKVVAANPKTYGDARWFYAGAWAYALDKAGDENAAKTFVSAVYKNVAQLEADEAAAQARFVDQADGDVWITTEAEALALANGAAKGKIDIVVPPATLTVEPIVSVVDKNADANGTREAANGYADYLFTEQAQTIAAQHYFRPRFASVAEQYATQFPETKLLTVDDNLDGWEDLNAKQFADGGMFDQLVGAGR</sequence>
<dbReference type="PANTHER" id="PTHR30368:SF2">
    <property type="entry name" value="SULFATE-BINDING PROTEIN"/>
    <property type="match status" value="1"/>
</dbReference>
<dbReference type="SUPFAM" id="SSF53850">
    <property type="entry name" value="Periplasmic binding protein-like II"/>
    <property type="match status" value="1"/>
</dbReference>
<evidence type="ECO:0000313" key="9">
    <source>
        <dbReference type="EMBL" id="MBB6675160.1"/>
    </source>
</evidence>
<evidence type="ECO:0000256" key="7">
    <source>
        <dbReference type="ARBA" id="ARBA00041180"/>
    </source>
</evidence>
<dbReference type="EMBL" id="JACJVP010000064">
    <property type="protein sequence ID" value="MBB6675160.1"/>
    <property type="molecule type" value="Genomic_DNA"/>
</dbReference>
<dbReference type="RefSeq" id="WP_185673018.1">
    <property type="nucleotide sequence ID" value="NZ_JACJVP010000064.1"/>
</dbReference>
<evidence type="ECO:0000256" key="2">
    <source>
        <dbReference type="ARBA" id="ARBA00006099"/>
    </source>
</evidence>
<dbReference type="PANTHER" id="PTHR30368">
    <property type="entry name" value="SULFATE-BINDING PROTEIN"/>
    <property type="match status" value="1"/>
</dbReference>
<keyword evidence="10" id="KW-1185">Reference proteome</keyword>
<feature type="signal peptide" evidence="8">
    <location>
        <begin position="1"/>
        <end position="23"/>
    </location>
</feature>
<evidence type="ECO:0000256" key="5">
    <source>
        <dbReference type="ARBA" id="ARBA00022764"/>
    </source>
</evidence>
<keyword evidence="5" id="KW-0574">Periplasm</keyword>
<comment type="caution">
    <text evidence="9">The sequence shown here is derived from an EMBL/GenBank/DDBJ whole genome shotgun (WGS) entry which is preliminary data.</text>
</comment>
<keyword evidence="3" id="KW-0813">Transport</keyword>
<dbReference type="InterPro" id="IPR000957">
    <property type="entry name" value="Sulphate/thiosulphate-bd_CS"/>
</dbReference>
<dbReference type="PROSITE" id="PS00401">
    <property type="entry name" value="PROK_SULFATE_BIND_1"/>
    <property type="match status" value="1"/>
</dbReference>
<comment type="similarity">
    <text evidence="2">Belongs to the prokaryotic sulfate-binding protein family.</text>
</comment>
<dbReference type="GO" id="GO:0140104">
    <property type="term" value="F:molecular carrier activity"/>
    <property type="evidence" value="ECO:0007669"/>
    <property type="project" value="InterPro"/>
</dbReference>
<evidence type="ECO:0000256" key="1">
    <source>
        <dbReference type="ARBA" id="ARBA00004418"/>
    </source>
</evidence>
<evidence type="ECO:0000256" key="6">
    <source>
        <dbReference type="ARBA" id="ARBA00037097"/>
    </source>
</evidence>